<evidence type="ECO:0000256" key="1">
    <source>
        <dbReference type="SAM" id="SignalP"/>
    </source>
</evidence>
<dbReference type="AlphaFoldDB" id="A0AAJ6P4I9"/>
<feature type="signal peptide" evidence="1">
    <location>
        <begin position="1"/>
        <end position="21"/>
    </location>
</feature>
<keyword evidence="1" id="KW-0732">Signal</keyword>
<dbReference type="KEGG" id="aviv:LF296_13905"/>
<dbReference type="InterPro" id="IPR010239">
    <property type="entry name" value="CHP02001"/>
</dbReference>
<feature type="chain" id="PRO_5042555624" evidence="1">
    <location>
        <begin position="22"/>
        <end position="255"/>
    </location>
</feature>
<reference evidence="2" key="2">
    <citation type="submission" date="2023-02" db="EMBL/GenBank/DDBJ databases">
        <authorList>
            <person name="Huang Y."/>
            <person name="Zhang Y."/>
            <person name="Zhang T."/>
            <person name="Wang J."/>
        </authorList>
    </citation>
    <scope>NUCLEOTIDE SEQUENCE</scope>
    <source>
        <strain evidence="2">KJ-1</strain>
    </source>
</reference>
<dbReference type="RefSeq" id="WP_272654726.1">
    <property type="nucleotide sequence ID" value="NZ_CP085083.1"/>
</dbReference>
<gene>
    <name evidence="2" type="ORF">LF296_13905</name>
</gene>
<organism evidence="2 3">
    <name type="scientific">Acinetobacter vivianii</name>
    <dbReference type="NCBI Taxonomy" id="1776742"/>
    <lineage>
        <taxon>Bacteria</taxon>
        <taxon>Pseudomonadati</taxon>
        <taxon>Pseudomonadota</taxon>
        <taxon>Gammaproteobacteria</taxon>
        <taxon>Moraxellales</taxon>
        <taxon>Moraxellaceae</taxon>
        <taxon>Acinetobacter</taxon>
    </lineage>
</organism>
<sequence length="255" mass="29502">MINKKWILAVIASMLISPVNAKSTDNDHDQGENNDSFLVSGSLAFLTEYYWRGTTQTKGKPAVQGILRLDHDSGFYTQLFASNIQLDIGSSLELDYYIGYNYQINNDLKLNLQYLDVNYPDEDKTLPRVDFEEYSIGLMTSNLLNAQDELNLSFYYTPDYTFETGKMLRYEAGYRYPVADQWNIYTQVAYNQFANKNAYAVLWGTDEKSHFYDYKIGLDFNYPDFILDLYYANANVNKDLPSADKTMVFSLTKLF</sequence>
<evidence type="ECO:0000313" key="3">
    <source>
        <dbReference type="Proteomes" id="UP001199528"/>
    </source>
</evidence>
<evidence type="ECO:0000313" key="2">
    <source>
        <dbReference type="EMBL" id="WDZ50406.1"/>
    </source>
</evidence>
<name>A0AAJ6P4I9_9GAMM</name>
<dbReference type="Proteomes" id="UP001199528">
    <property type="component" value="Chromosome"/>
</dbReference>
<dbReference type="EMBL" id="CP085083">
    <property type="protein sequence ID" value="WDZ50406.1"/>
    <property type="molecule type" value="Genomic_DNA"/>
</dbReference>
<accession>A0AAJ6P4I9</accession>
<protein>
    <submittedName>
        <fullName evidence="2">TorF family putative porin</fullName>
    </submittedName>
</protein>
<dbReference type="NCBIfam" id="TIGR02001">
    <property type="entry name" value="gcw_chp"/>
    <property type="match status" value="1"/>
</dbReference>
<reference evidence="2" key="1">
    <citation type="journal article" date="2022" name="Front Environ Sci">
        <title>Complete genome sequence analysis of a novel alkane-degrading bacterial strain, Acinetobacter vivianii KJ-1, and its diesel degradation ability.</title>
        <authorList>
            <person name="Zhang Y."/>
            <person name="Song F."/>
            <person name="Wang J."/>
            <person name="Zhao Q."/>
            <person name="Zheng L."/>
            <person name="Wang Z."/>
            <person name="Zhang X."/>
            <person name="Gao Y."/>
            <person name="Chen G."/>
            <person name="Huang Y."/>
        </authorList>
    </citation>
    <scope>NUCLEOTIDE SEQUENCE</scope>
    <source>
        <strain evidence="2">KJ-1</strain>
    </source>
</reference>
<proteinExistence type="predicted"/>
<dbReference type="Pfam" id="PF09694">
    <property type="entry name" value="Gcw_chp"/>
    <property type="match status" value="1"/>
</dbReference>